<protein>
    <submittedName>
        <fullName evidence="2">Uncharacterized protein</fullName>
    </submittedName>
</protein>
<evidence type="ECO:0000313" key="3">
    <source>
        <dbReference type="Proteomes" id="UP000095767"/>
    </source>
</evidence>
<dbReference type="Proteomes" id="UP000095767">
    <property type="component" value="Unassembled WGS sequence"/>
</dbReference>
<keyword evidence="1" id="KW-0472">Membrane</keyword>
<dbReference type="AlphaFoldDB" id="A0A1E5VV34"/>
<accession>A0A1E5VV34</accession>
<name>A0A1E5VV34_9POAL</name>
<evidence type="ECO:0000313" key="2">
    <source>
        <dbReference type="EMBL" id="OEL28952.1"/>
    </source>
</evidence>
<proteinExistence type="predicted"/>
<organism evidence="2 3">
    <name type="scientific">Dichanthelium oligosanthes</name>
    <dbReference type="NCBI Taxonomy" id="888268"/>
    <lineage>
        <taxon>Eukaryota</taxon>
        <taxon>Viridiplantae</taxon>
        <taxon>Streptophyta</taxon>
        <taxon>Embryophyta</taxon>
        <taxon>Tracheophyta</taxon>
        <taxon>Spermatophyta</taxon>
        <taxon>Magnoliopsida</taxon>
        <taxon>Liliopsida</taxon>
        <taxon>Poales</taxon>
        <taxon>Poaceae</taxon>
        <taxon>PACMAD clade</taxon>
        <taxon>Panicoideae</taxon>
        <taxon>Panicodae</taxon>
        <taxon>Paniceae</taxon>
        <taxon>Dichantheliinae</taxon>
        <taxon>Dichanthelium</taxon>
    </lineage>
</organism>
<feature type="transmembrane region" description="Helical" evidence="1">
    <location>
        <begin position="6"/>
        <end position="30"/>
    </location>
</feature>
<dbReference type="EMBL" id="LWDX02028774">
    <property type="protein sequence ID" value="OEL28952.1"/>
    <property type="molecule type" value="Genomic_DNA"/>
</dbReference>
<gene>
    <name evidence="2" type="ORF">BAE44_0010029</name>
</gene>
<comment type="caution">
    <text evidence="2">The sequence shown here is derived from an EMBL/GenBank/DDBJ whole genome shotgun (WGS) entry which is preliminary data.</text>
</comment>
<evidence type="ECO:0000256" key="1">
    <source>
        <dbReference type="SAM" id="Phobius"/>
    </source>
</evidence>
<reference evidence="2 3" key="1">
    <citation type="submission" date="2016-09" db="EMBL/GenBank/DDBJ databases">
        <title>The draft genome of Dichanthelium oligosanthes: A C3 panicoid grass species.</title>
        <authorList>
            <person name="Studer A.J."/>
            <person name="Schnable J.C."/>
            <person name="Brutnell T.P."/>
        </authorList>
    </citation>
    <scope>NUCLEOTIDE SEQUENCE [LARGE SCALE GENOMIC DNA]</scope>
    <source>
        <strain evidence="3">cv. Kellogg 1175</strain>
        <tissue evidence="2">Leaf</tissue>
    </source>
</reference>
<sequence length="62" mass="6582">MREHLNLLFGIFLGSTILGLLSGLCCTMGWRSRDAQIRRRMAAAAAANANTGGAPPCRCCVS</sequence>
<keyword evidence="3" id="KW-1185">Reference proteome</keyword>
<keyword evidence="1" id="KW-0812">Transmembrane</keyword>
<keyword evidence="1" id="KW-1133">Transmembrane helix</keyword>